<organism evidence="5 6">
    <name type="scientific">Candidatus Onthocola gallistercoris</name>
    <dbReference type="NCBI Taxonomy" id="2840876"/>
    <lineage>
        <taxon>Bacteria</taxon>
        <taxon>Bacillati</taxon>
        <taxon>Bacillota</taxon>
        <taxon>Bacilli</taxon>
        <taxon>Candidatus Onthocola</taxon>
    </lineage>
</organism>
<dbReference type="SUPFAM" id="SSF51971">
    <property type="entry name" value="Nucleotide-binding domain"/>
    <property type="match status" value="2"/>
</dbReference>
<comment type="caution">
    <text evidence="5">The sequence shown here is derived from an EMBL/GenBank/DDBJ whole genome shotgun (WGS) entry which is preliminary data.</text>
</comment>
<keyword evidence="3" id="KW-0411">Iron-sulfur</keyword>
<dbReference type="GO" id="GO:0051536">
    <property type="term" value="F:iron-sulfur cluster binding"/>
    <property type="evidence" value="ECO:0007669"/>
    <property type="project" value="UniProtKB-KW"/>
</dbReference>
<dbReference type="PANTHER" id="PTHR42783:SF3">
    <property type="entry name" value="GLUTAMATE SYNTHASE [NADPH] SMALL CHAIN-RELATED"/>
    <property type="match status" value="1"/>
</dbReference>
<dbReference type="SUPFAM" id="SSF51395">
    <property type="entry name" value="FMN-linked oxidoreductases"/>
    <property type="match status" value="1"/>
</dbReference>
<dbReference type="GO" id="GO:0046872">
    <property type="term" value="F:metal ion binding"/>
    <property type="evidence" value="ECO:0007669"/>
    <property type="project" value="UniProtKB-KW"/>
</dbReference>
<reference evidence="5" key="1">
    <citation type="submission" date="2020-10" db="EMBL/GenBank/DDBJ databases">
        <authorList>
            <person name="Gilroy R."/>
        </authorList>
    </citation>
    <scope>NUCLEOTIDE SEQUENCE</scope>
    <source>
        <strain evidence="5">CHK187-14744</strain>
    </source>
</reference>
<dbReference type="GO" id="GO:0016491">
    <property type="term" value="F:oxidoreductase activity"/>
    <property type="evidence" value="ECO:0007669"/>
    <property type="project" value="InterPro"/>
</dbReference>
<feature type="domain" description="4Fe-4S ferredoxin-type" evidence="4">
    <location>
        <begin position="924"/>
        <end position="954"/>
    </location>
</feature>
<dbReference type="InterPro" id="IPR009051">
    <property type="entry name" value="Helical_ferredxn"/>
</dbReference>
<evidence type="ECO:0000256" key="2">
    <source>
        <dbReference type="ARBA" id="ARBA00023004"/>
    </source>
</evidence>
<evidence type="ECO:0000313" key="5">
    <source>
        <dbReference type="EMBL" id="HIU02574.1"/>
    </source>
</evidence>
<dbReference type="PROSITE" id="PS51379">
    <property type="entry name" value="4FE4S_FER_2"/>
    <property type="match status" value="1"/>
</dbReference>
<dbReference type="SUPFAM" id="SSF46548">
    <property type="entry name" value="alpha-helical ferredoxin"/>
    <property type="match status" value="2"/>
</dbReference>
<dbReference type="EMBL" id="DVLT01000035">
    <property type="protein sequence ID" value="HIU02574.1"/>
    <property type="molecule type" value="Genomic_DNA"/>
</dbReference>
<dbReference type="PANTHER" id="PTHR42783">
    <property type="entry name" value="GLUTAMATE SYNTHASE [NADPH] SMALL CHAIN"/>
    <property type="match status" value="1"/>
</dbReference>
<gene>
    <name evidence="5" type="primary">ygfK</name>
    <name evidence="5" type="ORF">IAB63_04915</name>
</gene>
<dbReference type="InterPro" id="IPR017896">
    <property type="entry name" value="4Fe4S_Fe-S-bd"/>
</dbReference>
<dbReference type="InterPro" id="IPR017701">
    <property type="entry name" value="Se_rdtase_YgfK"/>
</dbReference>
<accession>A0A9D1HGL3</accession>
<dbReference type="InterPro" id="IPR028261">
    <property type="entry name" value="DPD_II"/>
</dbReference>
<evidence type="ECO:0000313" key="6">
    <source>
        <dbReference type="Proteomes" id="UP000824164"/>
    </source>
</evidence>
<dbReference type="Pfam" id="PF14691">
    <property type="entry name" value="Fer4_20"/>
    <property type="match status" value="1"/>
</dbReference>
<dbReference type="InterPro" id="IPR023753">
    <property type="entry name" value="FAD/NAD-binding_dom"/>
</dbReference>
<dbReference type="InterPro" id="IPR017900">
    <property type="entry name" value="4Fe4S_Fe_S_CS"/>
</dbReference>
<name>A0A9D1HGL3_9FIRM</name>
<dbReference type="Proteomes" id="UP000824164">
    <property type="component" value="Unassembled WGS sequence"/>
</dbReference>
<dbReference type="PROSITE" id="PS00198">
    <property type="entry name" value="4FE4S_FER_1"/>
    <property type="match status" value="1"/>
</dbReference>
<dbReference type="Gene3D" id="3.50.50.60">
    <property type="entry name" value="FAD/NAD(P)-binding domain"/>
    <property type="match status" value="2"/>
</dbReference>
<proteinExistence type="predicted"/>
<evidence type="ECO:0000256" key="1">
    <source>
        <dbReference type="ARBA" id="ARBA00022723"/>
    </source>
</evidence>
<evidence type="ECO:0000256" key="3">
    <source>
        <dbReference type="ARBA" id="ARBA00023014"/>
    </source>
</evidence>
<dbReference type="PRINTS" id="PR00368">
    <property type="entry name" value="FADPNR"/>
</dbReference>
<dbReference type="PRINTS" id="PR00469">
    <property type="entry name" value="PNDRDTASEII"/>
</dbReference>
<dbReference type="InterPro" id="IPR036188">
    <property type="entry name" value="FAD/NAD-bd_sf"/>
</dbReference>
<dbReference type="Pfam" id="PF07992">
    <property type="entry name" value="Pyr_redox_2"/>
    <property type="match status" value="1"/>
</dbReference>
<protein>
    <submittedName>
        <fullName evidence="5">Selenate reductase subunit YgfK</fullName>
    </submittedName>
</protein>
<reference evidence="5" key="2">
    <citation type="journal article" date="2021" name="PeerJ">
        <title>Extensive microbial diversity within the chicken gut microbiome revealed by metagenomics and culture.</title>
        <authorList>
            <person name="Gilroy R."/>
            <person name="Ravi A."/>
            <person name="Getino M."/>
            <person name="Pursley I."/>
            <person name="Horton D.L."/>
            <person name="Alikhan N.F."/>
            <person name="Baker D."/>
            <person name="Gharbi K."/>
            <person name="Hall N."/>
            <person name="Watson M."/>
            <person name="Adriaenssens E.M."/>
            <person name="Foster-Nyarko E."/>
            <person name="Jarju S."/>
            <person name="Secka A."/>
            <person name="Antonio M."/>
            <person name="Oren A."/>
            <person name="Chaudhuri R.R."/>
            <person name="La Ragione R."/>
            <person name="Hildebrand F."/>
            <person name="Pallen M.J."/>
        </authorList>
    </citation>
    <scope>NUCLEOTIDE SEQUENCE</scope>
    <source>
        <strain evidence="5">CHK187-14744</strain>
    </source>
</reference>
<keyword evidence="2" id="KW-0408">Iron</keyword>
<sequence length="1022" mass="113713">MSDKMTSMPFLQLLQWILDEKKAGSIFGIRKYHKKTEGQKQSIFGETLEMPYGPAAGPHTQLAQNIVAAYLTGSRFFELKTVQIMDGEELAACVNKPCILAEDEGYNCEWSTELYVPQAYEEYVKAWVLLHILSKELGLGDPDGFVFNMSVGYDLAGIQSEKIDTFIEQMKEAKDSPVFRQCIRDALSMADQLEHVTRKDIMAIPSAVSCSVTLSTLHGCPPQEIEKIAMYLMKEKHVHTFVKCNPTLLGYETARKLMDDMGYDYVAFGTFHFEDDLQFEDAVPMLERLQAAAKEEGLEFGVKLTNTFPVDVTAKELPSEEMYMSGKALTILSLSVAKKLSDAFDGRLRISYSGGADAFNIKEIYECGIWPITMATYFLKPGGYERGIQIGKLLEGCGAPKEGVDQEALLRLIDRISKDDHYRKPVKPVSRKKIPGKAPLTGCFQAPCSYQCPIHQDIPAYVKLTGEGRYEEAMEVITDTNPLPWMTGTICNHRCMTACSRNFYEESVQIREMKRQAAIAGYDDLLSHIRNQRAAYEKQGESPKARVAVVGGGPAGIAAAYFLARGGAQVTVYERRHSLGGTVRYVIPAFRISFEDVDKDVALAKAMGAEFVTGHSVTGLDEFADKDAVILAVGAHRSIPLDIDSENEWNALNFLEQYKYMPDAIPAGKHVVVIGAGNTAMDAARAAKRLPGVEDVTIVYRRTRRYMPADEEELKLAVEDGVRFEELLAPVRQKDGELTCRRMRLGEPDESGRRRPVETDEEVTFHADLVIAALGEKIDSDFYTHLGLDVTEKGYPVTDGATCETSKPGVYVIGDGNHGADTVVTAIRDARMAAEHILGKYGSDADTVEGKYSYKETFSVEDEKKITAKRGKLFHSDSRLICGEPAAQAKEADRCLECGQLCVNCTEVCPNRANIAIRVEDLCQPVILHVDWMCNECGNCRTFCPYDSAPYKDKLTVFSDASAMEESSNDGFARISDDGQLWRVRLDGQTADYSMADKEWKLPEAVRQTILAAWEEHAYLFM</sequence>
<keyword evidence="1" id="KW-0479">Metal-binding</keyword>
<evidence type="ECO:0000259" key="4">
    <source>
        <dbReference type="PROSITE" id="PS51379"/>
    </source>
</evidence>
<dbReference type="Gene3D" id="1.10.1060.10">
    <property type="entry name" value="Alpha-helical ferredoxin"/>
    <property type="match status" value="1"/>
</dbReference>
<dbReference type="AlphaFoldDB" id="A0A9D1HGL3"/>
<dbReference type="NCBIfam" id="TIGR03315">
    <property type="entry name" value="Se_ygfK"/>
    <property type="match status" value="1"/>
</dbReference>